<dbReference type="InterPro" id="IPR013519">
    <property type="entry name" value="Int_alpha_beta-p"/>
</dbReference>
<evidence type="ECO:0000256" key="3">
    <source>
        <dbReference type="ARBA" id="ARBA00023180"/>
    </source>
</evidence>
<dbReference type="PRINTS" id="PR01185">
    <property type="entry name" value="INTEGRINA"/>
</dbReference>
<reference evidence="5" key="1">
    <citation type="submission" date="2024-06" db="EMBL/GenBank/DDBJ databases">
        <title>Sequencing and assembly of the genome of Dyadobacter sp. strain 676, a symbiont of Cyamopsis tetragonoloba.</title>
        <authorList>
            <person name="Guro P."/>
            <person name="Sazanova A."/>
            <person name="Kuznetsova I."/>
            <person name="Belimov A."/>
            <person name="Safronova V."/>
        </authorList>
    </citation>
    <scope>NUCLEOTIDE SEQUENCE</scope>
    <source>
        <strain evidence="5">676</strain>
    </source>
</reference>
<dbReference type="InterPro" id="IPR013517">
    <property type="entry name" value="FG-GAP"/>
</dbReference>
<dbReference type="PROSITE" id="PS51470">
    <property type="entry name" value="FG_GAP"/>
    <property type="match status" value="9"/>
</dbReference>
<dbReference type="GO" id="GO:0098609">
    <property type="term" value="P:cell-cell adhesion"/>
    <property type="evidence" value="ECO:0007669"/>
    <property type="project" value="TreeGrafter"/>
</dbReference>
<accession>A0AAU8FDG0</accession>
<dbReference type="PANTHER" id="PTHR23220:SF122">
    <property type="entry name" value="INTEGRIN ALPHA-PS1"/>
    <property type="match status" value="1"/>
</dbReference>
<dbReference type="Gene3D" id="2.130.10.130">
    <property type="entry name" value="Integrin alpha, N-terminal"/>
    <property type="match status" value="5"/>
</dbReference>
<protein>
    <submittedName>
        <fullName evidence="5">Integrin alpha</fullName>
    </submittedName>
</protein>
<keyword evidence="3" id="KW-0325">Glycoprotein</keyword>
<dbReference type="InterPro" id="IPR000413">
    <property type="entry name" value="Integrin_alpha"/>
</dbReference>
<feature type="signal peptide" evidence="4">
    <location>
        <begin position="1"/>
        <end position="19"/>
    </location>
</feature>
<sequence>MKHTYKSMLLAAMALAAGAAGYFVTNPGDARLLDPITAKQRPATDREQTAGLSPATIDGIKDAIARQEYHISYDEVTQKLQSPNRKQNLRAYYKPGKLTVQNREDSAGHNFRLHLTNQGIFADGKKILAAQASAKSSNNENRLLIEHEGFTEEFINTEDGIRQNFIVKHAPENTRNLQVRLSAEGLKAKNGGENEIRFYRGNTNGEFEDCVVYSDLHCWDANKKPLEATLAYVNDRVEINVNVEGAAYPVTIDPILANGNPNTADKTVELDQSNAWLGYSVSSAGDMNGDGYSDVIVGAPMYDWNGVDAGVAYVFPGTAAGLSLNGQRLNRNQAYAQMGYSVASAGDVNKDGYSDVIVGSPYWEDGQNNEGAAFLYFGGKPDAQTAPIGINPGNFIILQPDQADAGFGTSVAMAGDVDADGYSDFLVGAPQYDKDQANEGVAFLYHGGNTGFEPGETEILERNQPGSMMGFSVAGAGDVNGDGASDVIVGARLYTDGQSLEGAAFVYYGSVNSAPVTSQAPATLQMNASDSRFGHSVSTAGDVNGDGFSDVIVGAYLYDNGQQDEGVAYIFHGTGNGISTAPSTTLEGNLFEAHYGESVSAAGDVNGDGYGDILIGAKWYENGQNNEGMVFVHYGSKTGLVTAPAATIESNQAEGWLGSAVASAGDVNGDGYSDIIIGCYTYDHGQNDEGQVYIYHGSASSVGPTPASVSSATASGALAGSSVSSAGDIDGNGLDDIVVGAPNYDGGQVNEGAIFISYGDAATGVNSAVKMESNIAQAKFGGSVSGGGDVNGDGYDDVIVGAAGAVNGANVGAAFLYPGGSGGTGNNW</sequence>
<dbReference type="SUPFAM" id="SSF69318">
    <property type="entry name" value="Integrin alpha N-terminal domain"/>
    <property type="match status" value="3"/>
</dbReference>
<dbReference type="GO" id="GO:0009897">
    <property type="term" value="C:external side of plasma membrane"/>
    <property type="evidence" value="ECO:0007669"/>
    <property type="project" value="TreeGrafter"/>
</dbReference>
<dbReference type="EMBL" id="CP159289">
    <property type="protein sequence ID" value="XCH22157.1"/>
    <property type="molecule type" value="Genomic_DNA"/>
</dbReference>
<dbReference type="GO" id="GO:0008305">
    <property type="term" value="C:integrin complex"/>
    <property type="evidence" value="ECO:0007669"/>
    <property type="project" value="InterPro"/>
</dbReference>
<keyword evidence="1 4" id="KW-0732">Signal</keyword>
<keyword evidence="2" id="KW-0677">Repeat</keyword>
<evidence type="ECO:0000256" key="2">
    <source>
        <dbReference type="ARBA" id="ARBA00022737"/>
    </source>
</evidence>
<dbReference type="GO" id="GO:0007229">
    <property type="term" value="P:integrin-mediated signaling pathway"/>
    <property type="evidence" value="ECO:0007669"/>
    <property type="project" value="UniProtKB-KW"/>
</dbReference>
<keyword evidence="5" id="KW-0401">Integrin</keyword>
<evidence type="ECO:0000313" key="5">
    <source>
        <dbReference type="EMBL" id="XCH22157.1"/>
    </source>
</evidence>
<feature type="chain" id="PRO_5043526614" evidence="4">
    <location>
        <begin position="20"/>
        <end position="828"/>
    </location>
</feature>
<dbReference type="Pfam" id="PF01839">
    <property type="entry name" value="FG-GAP"/>
    <property type="match status" value="8"/>
</dbReference>
<organism evidence="5">
    <name type="scientific">Dyadobacter sp. 676</name>
    <dbReference type="NCBI Taxonomy" id="3088362"/>
    <lineage>
        <taxon>Bacteria</taxon>
        <taxon>Pseudomonadati</taxon>
        <taxon>Bacteroidota</taxon>
        <taxon>Cytophagia</taxon>
        <taxon>Cytophagales</taxon>
        <taxon>Spirosomataceae</taxon>
        <taxon>Dyadobacter</taxon>
    </lineage>
</organism>
<dbReference type="GO" id="GO:0005178">
    <property type="term" value="F:integrin binding"/>
    <property type="evidence" value="ECO:0007669"/>
    <property type="project" value="TreeGrafter"/>
</dbReference>
<proteinExistence type="predicted"/>
<dbReference type="SMART" id="SM00191">
    <property type="entry name" value="Int_alpha"/>
    <property type="match status" value="9"/>
</dbReference>
<dbReference type="RefSeq" id="WP_353717490.1">
    <property type="nucleotide sequence ID" value="NZ_CP159289.1"/>
</dbReference>
<dbReference type="GO" id="GO:0007160">
    <property type="term" value="P:cell-matrix adhesion"/>
    <property type="evidence" value="ECO:0007669"/>
    <property type="project" value="TreeGrafter"/>
</dbReference>
<dbReference type="AlphaFoldDB" id="A0AAU8FDG0"/>
<gene>
    <name evidence="5" type="ORF">ABV298_17570</name>
</gene>
<evidence type="ECO:0000256" key="4">
    <source>
        <dbReference type="SAM" id="SignalP"/>
    </source>
</evidence>
<name>A0AAU8FDG0_9BACT</name>
<dbReference type="PANTHER" id="PTHR23220">
    <property type="entry name" value="INTEGRIN ALPHA"/>
    <property type="match status" value="1"/>
</dbReference>
<dbReference type="GO" id="GO:0033627">
    <property type="term" value="P:cell adhesion mediated by integrin"/>
    <property type="evidence" value="ECO:0007669"/>
    <property type="project" value="TreeGrafter"/>
</dbReference>
<dbReference type="InterPro" id="IPR028994">
    <property type="entry name" value="Integrin_alpha_N"/>
</dbReference>
<evidence type="ECO:0000256" key="1">
    <source>
        <dbReference type="ARBA" id="ARBA00022729"/>
    </source>
</evidence>